<reference evidence="1" key="1">
    <citation type="submission" date="2018-11" db="EMBL/GenBank/DDBJ databases">
        <authorList>
            <consortium name="Pathogen Informatics"/>
        </authorList>
    </citation>
    <scope>NUCLEOTIDE SEQUENCE</scope>
</reference>
<proteinExistence type="predicted"/>
<comment type="caution">
    <text evidence="1">The sequence shown here is derived from an EMBL/GenBank/DDBJ whole genome shotgun (WGS) entry which is preliminary data.</text>
</comment>
<organism evidence="1 2">
    <name type="scientific">Protopolystoma xenopodis</name>
    <dbReference type="NCBI Taxonomy" id="117903"/>
    <lineage>
        <taxon>Eukaryota</taxon>
        <taxon>Metazoa</taxon>
        <taxon>Spiralia</taxon>
        <taxon>Lophotrochozoa</taxon>
        <taxon>Platyhelminthes</taxon>
        <taxon>Monogenea</taxon>
        <taxon>Polyopisthocotylea</taxon>
        <taxon>Polystomatidea</taxon>
        <taxon>Polystomatidae</taxon>
        <taxon>Protopolystoma</taxon>
    </lineage>
</organism>
<sequence>MEGGAGALSERHCVDLADWSLGRTLVVVIVRLDEASESELPVASCQLPVALKGVAKRLIAVPVEWPNDIIKLASVAR</sequence>
<gene>
    <name evidence="1" type="ORF">PXEA_LOCUS36895</name>
</gene>
<keyword evidence="2" id="KW-1185">Reference proteome</keyword>
<protein>
    <submittedName>
        <fullName evidence="1">Uncharacterized protein</fullName>
    </submittedName>
</protein>
<accession>A0A448XS18</accession>
<dbReference type="AlphaFoldDB" id="A0A448XS18"/>
<dbReference type="Proteomes" id="UP000784294">
    <property type="component" value="Unassembled WGS sequence"/>
</dbReference>
<dbReference type="EMBL" id="CAAALY010281621">
    <property type="protein sequence ID" value="VEL43455.1"/>
    <property type="molecule type" value="Genomic_DNA"/>
</dbReference>
<evidence type="ECO:0000313" key="1">
    <source>
        <dbReference type="EMBL" id="VEL43455.1"/>
    </source>
</evidence>
<evidence type="ECO:0000313" key="2">
    <source>
        <dbReference type="Proteomes" id="UP000784294"/>
    </source>
</evidence>
<name>A0A448XS18_9PLAT</name>